<protein>
    <submittedName>
        <fullName evidence="4">GCN5 family acetyltransferase</fullName>
    </submittedName>
</protein>
<sequence>MTLIIRNETPADIDAIHALTIAAFRDAPHTAHTEQFIVAALRREGQLTVSLVALDHDTVIGHVAVSPVTISDGSAHWYGLGPISVAPDRQRGGVGSRLMHEALDALRRLGASGCVVLGDPAYYGRFGFRAEPGVSLPGVPAEYFQIIAFENNVPSGTVRYHDAFDATA</sequence>
<reference evidence="4 5" key="1">
    <citation type="submission" date="2019-08" db="EMBL/GenBank/DDBJ databases">
        <authorList>
            <person name="Peeters C."/>
        </authorList>
    </citation>
    <scope>NUCLEOTIDE SEQUENCE [LARGE SCALE GENOMIC DNA]</scope>
    <source>
        <strain evidence="4 5">LMG 20602</strain>
    </source>
</reference>
<name>A0ABY6W2K7_9BURK</name>
<dbReference type="InterPro" id="IPR016181">
    <property type="entry name" value="Acyl_CoA_acyltransferase"/>
</dbReference>
<accession>A0ABY6W2K7</accession>
<evidence type="ECO:0000313" key="4">
    <source>
        <dbReference type="EMBL" id="VVE18853.1"/>
    </source>
</evidence>
<keyword evidence="5" id="KW-1185">Reference proteome</keyword>
<dbReference type="Pfam" id="PF13527">
    <property type="entry name" value="Acetyltransf_9"/>
    <property type="match status" value="1"/>
</dbReference>
<keyword evidence="1" id="KW-0808">Transferase</keyword>
<dbReference type="InterPro" id="IPR050832">
    <property type="entry name" value="Bact_Acetyltransf"/>
</dbReference>
<dbReference type="PANTHER" id="PTHR43877:SF1">
    <property type="entry name" value="ACETYLTRANSFERASE"/>
    <property type="match status" value="1"/>
</dbReference>
<evidence type="ECO:0000313" key="5">
    <source>
        <dbReference type="Proteomes" id="UP000366065"/>
    </source>
</evidence>
<dbReference type="InterPro" id="IPR000182">
    <property type="entry name" value="GNAT_dom"/>
</dbReference>
<dbReference type="PANTHER" id="PTHR43877">
    <property type="entry name" value="AMINOALKYLPHOSPHONATE N-ACETYLTRANSFERASE-RELATED-RELATED"/>
    <property type="match status" value="1"/>
</dbReference>
<evidence type="ECO:0000256" key="1">
    <source>
        <dbReference type="ARBA" id="ARBA00022679"/>
    </source>
</evidence>
<dbReference type="Proteomes" id="UP000366065">
    <property type="component" value="Unassembled WGS sequence"/>
</dbReference>
<dbReference type="EMBL" id="CABPRV010000007">
    <property type="protein sequence ID" value="VVE18853.1"/>
    <property type="molecule type" value="Genomic_DNA"/>
</dbReference>
<dbReference type="SUPFAM" id="SSF55729">
    <property type="entry name" value="Acyl-CoA N-acyltransferases (Nat)"/>
    <property type="match status" value="1"/>
</dbReference>
<keyword evidence="2" id="KW-0012">Acyltransferase</keyword>
<evidence type="ECO:0000256" key="2">
    <source>
        <dbReference type="ARBA" id="ARBA00023315"/>
    </source>
</evidence>
<comment type="caution">
    <text evidence="4">The sequence shown here is derived from an EMBL/GenBank/DDBJ whole genome shotgun (WGS) entry which is preliminary data.</text>
</comment>
<organism evidence="4 5">
    <name type="scientific">Pandoraea capi</name>
    <dbReference type="NCBI Taxonomy" id="2508286"/>
    <lineage>
        <taxon>Bacteria</taxon>
        <taxon>Pseudomonadati</taxon>
        <taxon>Pseudomonadota</taxon>
        <taxon>Betaproteobacteria</taxon>
        <taxon>Burkholderiales</taxon>
        <taxon>Burkholderiaceae</taxon>
        <taxon>Pandoraea</taxon>
    </lineage>
</organism>
<feature type="domain" description="N-acetyltransferase" evidence="3">
    <location>
        <begin position="3"/>
        <end position="150"/>
    </location>
</feature>
<evidence type="ECO:0000259" key="3">
    <source>
        <dbReference type="PROSITE" id="PS51186"/>
    </source>
</evidence>
<dbReference type="CDD" id="cd04301">
    <property type="entry name" value="NAT_SF"/>
    <property type="match status" value="1"/>
</dbReference>
<dbReference type="RefSeq" id="WP_150721931.1">
    <property type="nucleotide sequence ID" value="NZ_CABPRV010000007.1"/>
</dbReference>
<dbReference type="PROSITE" id="PS51186">
    <property type="entry name" value="GNAT"/>
    <property type="match status" value="1"/>
</dbReference>
<proteinExistence type="predicted"/>
<gene>
    <name evidence="4" type="ORF">PCA20602_03032</name>
</gene>
<dbReference type="Gene3D" id="3.40.630.30">
    <property type="match status" value="1"/>
</dbReference>